<keyword evidence="3" id="KW-0804">Transcription</keyword>
<proteinExistence type="predicted"/>
<evidence type="ECO:0000256" key="3">
    <source>
        <dbReference type="ARBA" id="ARBA00023163"/>
    </source>
</evidence>
<dbReference type="EMBL" id="JAOTIF010000004">
    <property type="protein sequence ID" value="MCU7549116.1"/>
    <property type="molecule type" value="Genomic_DNA"/>
</dbReference>
<dbReference type="SMART" id="SM00419">
    <property type="entry name" value="HTH_CRP"/>
    <property type="match status" value="1"/>
</dbReference>
<accession>A0A9X2XU69</accession>
<dbReference type="PANTHER" id="PTHR24567:SF28">
    <property type="entry name" value="LISTERIOLYSIN REGULATORY PROTEIN"/>
    <property type="match status" value="1"/>
</dbReference>
<dbReference type="GO" id="GO:0005829">
    <property type="term" value="C:cytosol"/>
    <property type="evidence" value="ECO:0007669"/>
    <property type="project" value="TreeGrafter"/>
</dbReference>
<dbReference type="InterPro" id="IPR018490">
    <property type="entry name" value="cNMP-bd_dom_sf"/>
</dbReference>
<dbReference type="Pfam" id="PF00027">
    <property type="entry name" value="cNMP_binding"/>
    <property type="match status" value="1"/>
</dbReference>
<keyword evidence="1" id="KW-0805">Transcription regulation</keyword>
<feature type="domain" description="HTH crp-type" evidence="5">
    <location>
        <begin position="147"/>
        <end position="218"/>
    </location>
</feature>
<dbReference type="GO" id="GO:0003700">
    <property type="term" value="F:DNA-binding transcription factor activity"/>
    <property type="evidence" value="ECO:0007669"/>
    <property type="project" value="TreeGrafter"/>
</dbReference>
<dbReference type="Gene3D" id="1.10.10.10">
    <property type="entry name" value="Winged helix-like DNA-binding domain superfamily/Winged helix DNA-binding domain"/>
    <property type="match status" value="1"/>
</dbReference>
<dbReference type="SMART" id="SM00100">
    <property type="entry name" value="cNMP"/>
    <property type="match status" value="1"/>
</dbReference>
<dbReference type="RefSeq" id="WP_279296557.1">
    <property type="nucleotide sequence ID" value="NZ_JAOTIF010000004.1"/>
</dbReference>
<dbReference type="Pfam" id="PF13545">
    <property type="entry name" value="HTH_Crp_2"/>
    <property type="match status" value="1"/>
</dbReference>
<dbReference type="SUPFAM" id="SSF46785">
    <property type="entry name" value="Winged helix' DNA-binding domain"/>
    <property type="match status" value="1"/>
</dbReference>
<gene>
    <name evidence="6" type="ORF">OCK74_08315</name>
</gene>
<dbReference type="CDD" id="cd00038">
    <property type="entry name" value="CAP_ED"/>
    <property type="match status" value="1"/>
</dbReference>
<dbReference type="AlphaFoldDB" id="A0A9X2XU69"/>
<feature type="domain" description="Cyclic nucleotide-binding" evidence="4">
    <location>
        <begin position="27"/>
        <end position="133"/>
    </location>
</feature>
<reference evidence="6" key="2">
    <citation type="submission" date="2023-04" db="EMBL/GenBank/DDBJ databases">
        <title>Paracnuella aquatica gen. nov., sp. nov., a member of the family Chitinophagaceae isolated from a hot spring.</title>
        <authorList>
            <person name="Wang C."/>
        </authorList>
    </citation>
    <scope>NUCLEOTIDE SEQUENCE</scope>
    <source>
        <strain evidence="6">LB-8</strain>
    </source>
</reference>
<dbReference type="PROSITE" id="PS50042">
    <property type="entry name" value="CNMP_BINDING_3"/>
    <property type="match status" value="1"/>
</dbReference>
<evidence type="ECO:0000313" key="6">
    <source>
        <dbReference type="EMBL" id="MCU7549116.1"/>
    </source>
</evidence>
<organism evidence="6 7">
    <name type="scientific">Paraflavisolibacter caeni</name>
    <dbReference type="NCBI Taxonomy" id="2982496"/>
    <lineage>
        <taxon>Bacteria</taxon>
        <taxon>Pseudomonadati</taxon>
        <taxon>Bacteroidota</taxon>
        <taxon>Chitinophagia</taxon>
        <taxon>Chitinophagales</taxon>
        <taxon>Chitinophagaceae</taxon>
        <taxon>Paraflavisolibacter</taxon>
    </lineage>
</organism>
<evidence type="ECO:0000313" key="7">
    <source>
        <dbReference type="Proteomes" id="UP001155483"/>
    </source>
</evidence>
<dbReference type="PROSITE" id="PS51063">
    <property type="entry name" value="HTH_CRP_2"/>
    <property type="match status" value="1"/>
</dbReference>
<dbReference type="PRINTS" id="PR00034">
    <property type="entry name" value="HTHCRP"/>
</dbReference>
<dbReference type="Gene3D" id="2.60.120.10">
    <property type="entry name" value="Jelly Rolls"/>
    <property type="match status" value="1"/>
</dbReference>
<dbReference type="InterPro" id="IPR050397">
    <property type="entry name" value="Env_Response_Regulators"/>
</dbReference>
<dbReference type="Proteomes" id="UP001155483">
    <property type="component" value="Unassembled WGS sequence"/>
</dbReference>
<evidence type="ECO:0000256" key="2">
    <source>
        <dbReference type="ARBA" id="ARBA00023125"/>
    </source>
</evidence>
<dbReference type="GO" id="GO:0003677">
    <property type="term" value="F:DNA binding"/>
    <property type="evidence" value="ECO:0007669"/>
    <property type="project" value="UniProtKB-KW"/>
</dbReference>
<sequence>MQKEDCLLDRCFLCKHSLPAWKSLIELKKTTFSFKKGKKIFQEGEPVKGIFFIYEGSVKVTMNWGEQKELILRFAKAGDVLGHRGFGGDPFYPISATALEDCKVCFIDNSFLEASLIANPALSNQLMQVFAQELQKAEKRMRDLVHMEVKGRIVLALFEIIDAFGTDENGYISLQISRQDIASYAGTTYETVFKFFTELTGKGILSTSGKSIKINDPKALQSFIKY</sequence>
<name>A0A9X2XU69_9BACT</name>
<dbReference type="PANTHER" id="PTHR24567">
    <property type="entry name" value="CRP FAMILY TRANSCRIPTIONAL REGULATORY PROTEIN"/>
    <property type="match status" value="1"/>
</dbReference>
<dbReference type="InterPro" id="IPR036388">
    <property type="entry name" value="WH-like_DNA-bd_sf"/>
</dbReference>
<dbReference type="InterPro" id="IPR036390">
    <property type="entry name" value="WH_DNA-bd_sf"/>
</dbReference>
<dbReference type="InterPro" id="IPR000595">
    <property type="entry name" value="cNMP-bd_dom"/>
</dbReference>
<keyword evidence="7" id="KW-1185">Reference proteome</keyword>
<evidence type="ECO:0000259" key="5">
    <source>
        <dbReference type="PROSITE" id="PS51063"/>
    </source>
</evidence>
<dbReference type="SUPFAM" id="SSF51206">
    <property type="entry name" value="cAMP-binding domain-like"/>
    <property type="match status" value="1"/>
</dbReference>
<reference evidence="6" key="1">
    <citation type="submission" date="2022-09" db="EMBL/GenBank/DDBJ databases">
        <authorList>
            <person name="Yuan C."/>
            <person name="Ke Z."/>
        </authorList>
    </citation>
    <scope>NUCLEOTIDE SEQUENCE</scope>
    <source>
        <strain evidence="6">LB-8</strain>
    </source>
</reference>
<dbReference type="InterPro" id="IPR014710">
    <property type="entry name" value="RmlC-like_jellyroll"/>
</dbReference>
<comment type="caution">
    <text evidence="6">The sequence shown here is derived from an EMBL/GenBank/DDBJ whole genome shotgun (WGS) entry which is preliminary data.</text>
</comment>
<protein>
    <submittedName>
        <fullName evidence="6">Crp/Fnr family transcriptional regulator</fullName>
    </submittedName>
</protein>
<evidence type="ECO:0000256" key="1">
    <source>
        <dbReference type="ARBA" id="ARBA00023015"/>
    </source>
</evidence>
<evidence type="ECO:0000259" key="4">
    <source>
        <dbReference type="PROSITE" id="PS50042"/>
    </source>
</evidence>
<dbReference type="InterPro" id="IPR012318">
    <property type="entry name" value="HTH_CRP"/>
</dbReference>
<keyword evidence="2" id="KW-0238">DNA-binding</keyword>